<feature type="region of interest" description="Disordered" evidence="1">
    <location>
        <begin position="603"/>
        <end position="665"/>
    </location>
</feature>
<gene>
    <name evidence="2" type="ORF">IWX90DRAFT_271326</name>
</gene>
<feature type="compositionally biased region" description="Basic and acidic residues" evidence="1">
    <location>
        <begin position="59"/>
        <end position="69"/>
    </location>
</feature>
<feature type="region of interest" description="Disordered" evidence="1">
    <location>
        <begin position="502"/>
        <end position="523"/>
    </location>
</feature>
<organism evidence="2 3">
    <name type="scientific">Phyllosticta citrichinensis</name>
    <dbReference type="NCBI Taxonomy" id="1130410"/>
    <lineage>
        <taxon>Eukaryota</taxon>
        <taxon>Fungi</taxon>
        <taxon>Dikarya</taxon>
        <taxon>Ascomycota</taxon>
        <taxon>Pezizomycotina</taxon>
        <taxon>Dothideomycetes</taxon>
        <taxon>Dothideomycetes incertae sedis</taxon>
        <taxon>Botryosphaeriales</taxon>
        <taxon>Phyllostictaceae</taxon>
        <taxon>Phyllosticta</taxon>
    </lineage>
</organism>
<feature type="compositionally biased region" description="Basic and acidic residues" evidence="1">
    <location>
        <begin position="990"/>
        <end position="1008"/>
    </location>
</feature>
<name>A0ABR1XMX4_9PEZI</name>
<feature type="region of interest" description="Disordered" evidence="1">
    <location>
        <begin position="1033"/>
        <end position="1057"/>
    </location>
</feature>
<feature type="compositionally biased region" description="Polar residues" evidence="1">
    <location>
        <begin position="897"/>
        <end position="913"/>
    </location>
</feature>
<proteinExistence type="predicted"/>
<evidence type="ECO:0000256" key="1">
    <source>
        <dbReference type="SAM" id="MobiDB-lite"/>
    </source>
</evidence>
<feature type="compositionally biased region" description="Polar residues" evidence="1">
    <location>
        <begin position="267"/>
        <end position="277"/>
    </location>
</feature>
<feature type="compositionally biased region" description="Polar residues" evidence="1">
    <location>
        <begin position="832"/>
        <end position="851"/>
    </location>
</feature>
<feature type="compositionally biased region" description="Basic and acidic residues" evidence="1">
    <location>
        <begin position="608"/>
        <end position="619"/>
    </location>
</feature>
<protein>
    <submittedName>
        <fullName evidence="2">Uncharacterized protein</fullName>
    </submittedName>
</protein>
<comment type="caution">
    <text evidence="2">The sequence shown here is derived from an EMBL/GenBank/DDBJ whole genome shotgun (WGS) entry which is preliminary data.</text>
</comment>
<feature type="compositionally biased region" description="Polar residues" evidence="1">
    <location>
        <begin position="199"/>
        <end position="210"/>
    </location>
</feature>
<evidence type="ECO:0000313" key="3">
    <source>
        <dbReference type="Proteomes" id="UP001456524"/>
    </source>
</evidence>
<feature type="compositionally biased region" description="Polar residues" evidence="1">
    <location>
        <begin position="364"/>
        <end position="382"/>
    </location>
</feature>
<sequence length="1145" mass="123151">MERTDTFNSHTVLLLPILDGQSDANAVKGSVGPGTVASRIRSLNELERKAAGPAIHRVEDNASPEEKSVLRRAPPAIREVDRSLQSTPQRPSPFVRRSGEGRPNSPPTVPSAHSPLFVHAPVPKFTLQRPTFLDVSPESSTTTHVAGQWQKPRALQSPTGADRASYPPKNSAHGPETRDGAPKAQQPTFGTHGRPVQFETLSSGKVSSQGIAKDADNKLHLPSTQVGSANPWGVTLRKSQPALNTRPPYNSIPHRSPSPHAQEDVTIENTLRTSRPISPSIGIAPRKKSFGPAGERSRPTTRDNSGSASGDEFNSEAPVPVTGLTEKADRVQAADILEVSTGKIGDTTKRLIDPPGTEPHISKTLPQSQVPMEGSSGSVTGQQQLDGGRLLTFDMHIKKQADKLNEVIQQLKFCGPWLEEIRTSAQEQHSKTTYMESLPDESPGLHHSVPTWSSASKSDSLTSWEVCEVPQRIRKPSLPDALVAPNDTAETVGAIVKDVQRTAASGVSRPPSHYDTPESAFNLPDPMEVSTDPGVPALMDPVQLLAEVTPRAHSVDLEPVARLNPSWFSSPSAISRFTLTPPPGRTIGKAMSHEALCKVLPLPIYPEDPQRPQREERPADHRRKGASFKASARYNPSSSRQVSGYGPSKFAGLGSSSSSSSSNKSTISQCCFKPTPILYFSYQQIPPSLNPTSDPTLASSYRDPVVVIPTAPQQGHFFAPSSYTDRGTRSSGSRDSPPPPPPIFMGYDPTVASAAIKNTARHKQRAQSEAGLPHSPDMSFLETHPPRSESREAVETSQSERSTDPEDTPFVKALSPVQEKSPEDVPPVAKYTSESSTSRSADPAGTKQTSPALAPPEASSHSSTCPDASENPVDDPTEDHDSHGDLHPCSAAEPGNPLNTSSGEQIQDNSDPTTVIHVDKNAEGSKQNSDAGSKPTSPRPPSASSKSSRDAADNRPPSEAKATEAPTSSTDHNSPRRPLPLPVQWLALEQQEKQHEALRRSSEEQRRQTHKRVEQWCRSLPGLRFTSATGQITVFEPPSEPPPSSSTTVDSSLPPGQIQHQHLDVRTRVRLLEAARRIKEMELKEAHAAATAAAAVKAGIMELKADEFVGDVENAAVIGADEGVAGGLFKGDVREQIGSLEKPFW</sequence>
<feature type="region of interest" description="Disordered" evidence="1">
    <location>
        <begin position="346"/>
        <end position="382"/>
    </location>
</feature>
<reference evidence="2 3" key="1">
    <citation type="journal article" date="2022" name="G3 (Bethesda)">
        <title>Enemy or ally: a genomic approach to elucidate the lifestyle of Phyllosticta citrichinaensis.</title>
        <authorList>
            <person name="Buijs V.A."/>
            <person name="Groenewald J.Z."/>
            <person name="Haridas S."/>
            <person name="LaButti K.M."/>
            <person name="Lipzen A."/>
            <person name="Martin F.M."/>
            <person name="Barry K."/>
            <person name="Grigoriev I.V."/>
            <person name="Crous P.W."/>
            <person name="Seidl M.F."/>
        </authorList>
    </citation>
    <scope>NUCLEOTIDE SEQUENCE [LARGE SCALE GENOMIC DNA]</scope>
    <source>
        <strain evidence="2 3">CBS 129764</strain>
    </source>
</reference>
<dbReference type="Proteomes" id="UP001456524">
    <property type="component" value="Unassembled WGS sequence"/>
</dbReference>
<feature type="region of interest" description="Disordered" evidence="1">
    <location>
        <begin position="712"/>
        <end position="1008"/>
    </location>
</feature>
<feature type="compositionally biased region" description="Low complexity" evidence="1">
    <location>
        <begin position="1045"/>
        <end position="1055"/>
    </location>
</feature>
<evidence type="ECO:0000313" key="2">
    <source>
        <dbReference type="EMBL" id="KAK8161502.1"/>
    </source>
</evidence>
<dbReference type="EMBL" id="JBBWUH010000007">
    <property type="protein sequence ID" value="KAK8161502.1"/>
    <property type="molecule type" value="Genomic_DNA"/>
</dbReference>
<feature type="region of interest" description="Disordered" evidence="1">
    <location>
        <begin position="136"/>
        <end position="326"/>
    </location>
</feature>
<feature type="region of interest" description="Disordered" evidence="1">
    <location>
        <begin position="59"/>
        <end position="115"/>
    </location>
</feature>
<accession>A0ABR1XMX4</accession>
<feature type="compositionally biased region" description="Low complexity" evidence="1">
    <location>
        <begin position="721"/>
        <end position="735"/>
    </location>
</feature>
<keyword evidence="3" id="KW-1185">Reference proteome</keyword>
<feature type="compositionally biased region" description="Basic and acidic residues" evidence="1">
    <location>
        <begin position="947"/>
        <end position="962"/>
    </location>
</feature>
<feature type="compositionally biased region" description="Basic and acidic residues" evidence="1">
    <location>
        <begin position="784"/>
        <end position="794"/>
    </location>
</feature>